<accession>A0A290QI40</accession>
<name>A0A290QI40_9BACT</name>
<gene>
    <name evidence="2" type="ORF">CMV30_14115</name>
</gene>
<dbReference type="AlphaFoldDB" id="A0A290QI40"/>
<dbReference type="SMART" id="SM00228">
    <property type="entry name" value="PDZ"/>
    <property type="match status" value="1"/>
</dbReference>
<dbReference type="CDD" id="cd00136">
    <property type="entry name" value="PDZ_canonical"/>
    <property type="match status" value="1"/>
</dbReference>
<feature type="domain" description="PDZ" evidence="1">
    <location>
        <begin position="58"/>
        <end position="117"/>
    </location>
</feature>
<evidence type="ECO:0000313" key="2">
    <source>
        <dbReference type="EMBL" id="ATC65008.1"/>
    </source>
</evidence>
<dbReference type="Proteomes" id="UP000217265">
    <property type="component" value="Chromosome"/>
</dbReference>
<dbReference type="InterPro" id="IPR041489">
    <property type="entry name" value="PDZ_6"/>
</dbReference>
<dbReference type="RefSeq" id="WP_096056639.1">
    <property type="nucleotide sequence ID" value="NZ_CP023344.1"/>
</dbReference>
<evidence type="ECO:0000259" key="1">
    <source>
        <dbReference type="PROSITE" id="PS50106"/>
    </source>
</evidence>
<keyword evidence="3" id="KW-1185">Reference proteome</keyword>
<dbReference type="OrthoDB" id="9782003at2"/>
<proteinExistence type="predicted"/>
<dbReference type="InterPro" id="IPR036034">
    <property type="entry name" value="PDZ_sf"/>
</dbReference>
<dbReference type="PROSITE" id="PS50106">
    <property type="entry name" value="PDZ"/>
    <property type="match status" value="1"/>
</dbReference>
<dbReference type="Pfam" id="PF17820">
    <property type="entry name" value="PDZ_6"/>
    <property type="match status" value="1"/>
</dbReference>
<dbReference type="SUPFAM" id="SSF50156">
    <property type="entry name" value="PDZ domain-like"/>
    <property type="match status" value="1"/>
</dbReference>
<sequence length="572" mass="62901">MLSSAIRVGWGRNLFAGWMLAFCCSVHAWAGEASSLGATASSNAREDDELEDLEHLPAFNVKADRLEEFGFRAGGMIAIPGPSYAWVREVFPNTAASKAGLRPGDIILKVDGKKRSLFSLMRADKAQDKKWAELAAGKKSVSWVFEVRDPVTKETRTVTMIVPSPAPHWGSVMWSTPEGRTPAVVKESGPLAGRAAEILDNGIWTKWEGVAFLNVPKTEKAPVLGYEWRIVEGAERHRMWVTQQRGKTEIVFERRSPVIGNVLFLTTPAGMLANTRYSPPKKNKKMKLSSEELEAAFQTEMDFWLTKVGRVSGRWPFEALSGAGGAGDIAIVRRDIQESTAVVAVRSASFLALPVAEEAQRAMFADALGKVGADAECWAYTEISRGFGDDRVTTVRIDPSKPEAERSTLLMVDGKKPGAAVFQQWRDEGRGVPETLGELPEISSVVDVNDVRVFADEARAVVFELPLKTTSAEFPSDKVQALFRVNKAQRAFENFSVKLREAVRVAGVAKVTDAGFEVRFQSFDPALAPQPVLLKTGGAARVLLVKLKRGFETKRTDFVRVLPFEEEATRVE</sequence>
<dbReference type="InterPro" id="IPR001478">
    <property type="entry name" value="PDZ"/>
</dbReference>
<dbReference type="EMBL" id="CP023344">
    <property type="protein sequence ID" value="ATC65008.1"/>
    <property type="molecule type" value="Genomic_DNA"/>
</dbReference>
<evidence type="ECO:0000313" key="3">
    <source>
        <dbReference type="Proteomes" id="UP000217265"/>
    </source>
</evidence>
<protein>
    <recommendedName>
        <fullName evidence="1">PDZ domain-containing protein</fullName>
    </recommendedName>
</protein>
<reference evidence="2 3" key="1">
    <citation type="submission" date="2017-09" db="EMBL/GenBank/DDBJ databases">
        <title>Complete genome sequence of Verrucomicrobial strain HZ-65, isolated from freshwater.</title>
        <authorList>
            <person name="Choi A."/>
        </authorList>
    </citation>
    <scope>NUCLEOTIDE SEQUENCE [LARGE SCALE GENOMIC DNA]</scope>
    <source>
        <strain evidence="2 3">HZ-65</strain>
    </source>
</reference>
<organism evidence="2 3">
    <name type="scientific">Nibricoccus aquaticus</name>
    <dbReference type="NCBI Taxonomy" id="2576891"/>
    <lineage>
        <taxon>Bacteria</taxon>
        <taxon>Pseudomonadati</taxon>
        <taxon>Verrucomicrobiota</taxon>
        <taxon>Opitutia</taxon>
        <taxon>Opitutales</taxon>
        <taxon>Opitutaceae</taxon>
        <taxon>Nibricoccus</taxon>
    </lineage>
</organism>
<dbReference type="Gene3D" id="2.30.42.10">
    <property type="match status" value="1"/>
</dbReference>
<dbReference type="KEGG" id="vbh:CMV30_14115"/>